<dbReference type="Proteomes" id="UP000887572">
    <property type="component" value="Unplaced"/>
</dbReference>
<evidence type="ECO:0000256" key="1">
    <source>
        <dbReference type="ARBA" id="ARBA00010105"/>
    </source>
</evidence>
<reference evidence="3" key="1">
    <citation type="submission" date="2022-11" db="UniProtKB">
        <authorList>
            <consortium name="WormBaseParasite"/>
        </authorList>
    </citation>
    <scope>IDENTIFICATION</scope>
</reference>
<name>A0A914H5X5_GLORO</name>
<dbReference type="InterPro" id="IPR003226">
    <property type="entry name" value="MYG1_exonuclease"/>
</dbReference>
<dbReference type="GO" id="GO:0005737">
    <property type="term" value="C:cytoplasm"/>
    <property type="evidence" value="ECO:0007669"/>
    <property type="project" value="TreeGrafter"/>
</dbReference>
<keyword evidence="2" id="KW-1185">Reference proteome</keyword>
<protein>
    <submittedName>
        <fullName evidence="3">Uncharacterized protein</fullName>
    </submittedName>
</protein>
<sequence length="326" mass="36476">MATQSLIGTHNGKFHCDEVFACYMLKKLPMFSNHSIVRTRDPQILNGCDVVVDVGGVYDHQRMRYDHHQRDFAETMQSIVGLPFQTKLSSAGLIYAHYGKAVIGSILGLPAEDADVGKLYEQIYKKFVEAIDAIDNGVNQFDGLPRYQLSSTFGSRVEHCNPAWNEEAPDPEKGFQKAMAIVEEEFEQRVRSLHTAWLPARSIVLAAVHPSGKILLFHKSGGVPWKDHFFQLEKELGLKSAGVCLVLYNDSTNNTWRVQTIPVSELCPFDSRISLPWKGYRDGELEKESRIDGAIFVHANGFIGGTKTMEGALKLADETLRSSQML</sequence>
<evidence type="ECO:0000313" key="3">
    <source>
        <dbReference type="WBParaSite" id="Gr19_v10_g13517.t1"/>
    </source>
</evidence>
<organism evidence="2 3">
    <name type="scientific">Globodera rostochiensis</name>
    <name type="common">Golden nematode worm</name>
    <name type="synonym">Heterodera rostochiensis</name>
    <dbReference type="NCBI Taxonomy" id="31243"/>
    <lineage>
        <taxon>Eukaryota</taxon>
        <taxon>Metazoa</taxon>
        <taxon>Ecdysozoa</taxon>
        <taxon>Nematoda</taxon>
        <taxon>Chromadorea</taxon>
        <taxon>Rhabditida</taxon>
        <taxon>Tylenchina</taxon>
        <taxon>Tylenchomorpha</taxon>
        <taxon>Tylenchoidea</taxon>
        <taxon>Heteroderidae</taxon>
        <taxon>Heteroderinae</taxon>
        <taxon>Globodera</taxon>
    </lineage>
</organism>
<dbReference type="AlphaFoldDB" id="A0A914H5X5"/>
<evidence type="ECO:0000313" key="2">
    <source>
        <dbReference type="Proteomes" id="UP000887572"/>
    </source>
</evidence>
<accession>A0A914H5X5</accession>
<dbReference type="GO" id="GO:0005634">
    <property type="term" value="C:nucleus"/>
    <property type="evidence" value="ECO:0007669"/>
    <property type="project" value="TreeGrafter"/>
</dbReference>
<dbReference type="Pfam" id="PF03690">
    <property type="entry name" value="MYG1_exonuc"/>
    <property type="match status" value="1"/>
</dbReference>
<dbReference type="WBParaSite" id="Gr19_v10_g13517.t1">
    <property type="protein sequence ID" value="Gr19_v10_g13517.t1"/>
    <property type="gene ID" value="Gr19_v10_g13517"/>
</dbReference>
<dbReference type="PANTHER" id="PTHR11215">
    <property type="entry name" value="METAL DEPENDENT HYDROLASE - RELATED"/>
    <property type="match status" value="1"/>
</dbReference>
<dbReference type="PANTHER" id="PTHR11215:SF1">
    <property type="entry name" value="MYG1 EXONUCLEASE"/>
    <property type="match status" value="1"/>
</dbReference>
<comment type="similarity">
    <text evidence="1">Belongs to the MYG1 family.</text>
</comment>
<proteinExistence type="inferred from homology"/>